<dbReference type="GO" id="GO:0004619">
    <property type="term" value="F:phosphoglycerate mutase activity"/>
    <property type="evidence" value="ECO:0007669"/>
    <property type="project" value="UniProtKB-EC"/>
</dbReference>
<evidence type="ECO:0000313" key="11">
    <source>
        <dbReference type="EMBL" id="RAO95371.1"/>
    </source>
</evidence>
<evidence type="ECO:0000256" key="8">
    <source>
        <dbReference type="ARBA" id="ARBA00023211"/>
    </source>
</evidence>
<dbReference type="PANTHER" id="PTHR31637:SF0">
    <property type="entry name" value="2,3-BISPHOSPHOGLYCERATE-INDEPENDENT PHOSPHOGLYCERATE MUTASE"/>
    <property type="match status" value="1"/>
</dbReference>
<evidence type="ECO:0000313" key="12">
    <source>
        <dbReference type="Proteomes" id="UP000249762"/>
    </source>
</evidence>
<evidence type="ECO:0000259" key="10">
    <source>
        <dbReference type="Pfam" id="PF06415"/>
    </source>
</evidence>
<keyword evidence="8" id="KW-0464">Manganese</keyword>
<dbReference type="GO" id="GO:0006096">
    <property type="term" value="P:glycolytic process"/>
    <property type="evidence" value="ECO:0007669"/>
    <property type="project" value="UniProtKB-UniPathway"/>
</dbReference>
<keyword evidence="12" id="KW-1185">Reference proteome</keyword>
<dbReference type="PANTHER" id="PTHR31637">
    <property type="entry name" value="2,3-BISPHOSPHOGLYCERATE-INDEPENDENT PHOSPHOGLYCERATE MUTASE"/>
    <property type="match status" value="1"/>
</dbReference>
<organism evidence="11 12">
    <name type="scientific">Mycoplasma wenyonii</name>
    <dbReference type="NCBI Taxonomy" id="65123"/>
    <lineage>
        <taxon>Bacteria</taxon>
        <taxon>Bacillati</taxon>
        <taxon>Mycoplasmatota</taxon>
        <taxon>Mollicutes</taxon>
        <taxon>Mycoplasmataceae</taxon>
        <taxon>Mycoplasma</taxon>
    </lineage>
</organism>
<comment type="pathway">
    <text evidence="3">Carbohydrate degradation; glycolysis; pyruvate from D-glyceraldehyde 3-phosphate: step 3/5.</text>
</comment>
<evidence type="ECO:0000256" key="6">
    <source>
        <dbReference type="ARBA" id="ARBA00022723"/>
    </source>
</evidence>
<gene>
    <name evidence="11" type="ORF">DNK47_00785</name>
</gene>
<dbReference type="UniPathway" id="UPA00109">
    <property type="reaction ID" value="UER00186"/>
</dbReference>
<evidence type="ECO:0000256" key="5">
    <source>
        <dbReference type="ARBA" id="ARBA00012026"/>
    </source>
</evidence>
<evidence type="ECO:0000256" key="9">
    <source>
        <dbReference type="ARBA" id="ARBA00023235"/>
    </source>
</evidence>
<keyword evidence="7" id="KW-0324">Glycolysis</keyword>
<proteinExistence type="inferred from homology"/>
<dbReference type="SUPFAM" id="SSF64158">
    <property type="entry name" value="2,3-Bisphosphoglycerate-independent phosphoglycerate mutase, substrate-binding domain"/>
    <property type="match status" value="1"/>
</dbReference>
<evidence type="ECO:0000256" key="7">
    <source>
        <dbReference type="ARBA" id="ARBA00023152"/>
    </source>
</evidence>
<accession>A0A328PV96</accession>
<dbReference type="GO" id="GO:0005829">
    <property type="term" value="C:cytosol"/>
    <property type="evidence" value="ECO:0007669"/>
    <property type="project" value="TreeGrafter"/>
</dbReference>
<dbReference type="InterPro" id="IPR005995">
    <property type="entry name" value="Pgm_bpd_ind"/>
</dbReference>
<comment type="cofactor">
    <cofactor evidence="2">
        <name>Mn(2+)</name>
        <dbReference type="ChEBI" id="CHEBI:29035"/>
    </cofactor>
</comment>
<name>A0A328PV96_9MOLU</name>
<dbReference type="Gene3D" id="3.40.1450.10">
    <property type="entry name" value="BPG-independent phosphoglycerate mutase, domain B"/>
    <property type="match status" value="1"/>
</dbReference>
<protein>
    <recommendedName>
        <fullName evidence="5">phosphoglycerate mutase (2,3-diphosphoglycerate-independent)</fullName>
        <ecNumber evidence="5">5.4.2.12</ecNumber>
    </recommendedName>
</protein>
<keyword evidence="6" id="KW-0479">Metal-binding</keyword>
<comment type="catalytic activity">
    <reaction evidence="1">
        <text>(2R)-2-phosphoglycerate = (2R)-3-phosphoglycerate</text>
        <dbReference type="Rhea" id="RHEA:15901"/>
        <dbReference type="ChEBI" id="CHEBI:58272"/>
        <dbReference type="ChEBI" id="CHEBI:58289"/>
        <dbReference type="EC" id="5.4.2.12"/>
    </reaction>
</comment>
<dbReference type="InterPro" id="IPR011258">
    <property type="entry name" value="BPG-indep_PGM_N"/>
</dbReference>
<dbReference type="Proteomes" id="UP000249762">
    <property type="component" value="Unassembled WGS sequence"/>
</dbReference>
<comment type="similarity">
    <text evidence="4">Belongs to the BPG-independent phosphoglycerate mutase family.</text>
</comment>
<dbReference type="EMBL" id="QKVO01000001">
    <property type="protein sequence ID" value="RAO95371.1"/>
    <property type="molecule type" value="Genomic_DNA"/>
</dbReference>
<comment type="caution">
    <text evidence="11">The sequence shown here is derived from an EMBL/GenBank/DDBJ whole genome shotgun (WGS) entry which is preliminary data.</text>
</comment>
<sequence length="249" mass="28415">MSDCQAGFKSLGVEEMNSINWLERINKSIETGEFSKLRDVVKLFKELKSEGKVNLHVFILASRGGVDSYLDHLYAFLKVTKDYGVKAFVHLFSDGQDVPPKQFLNDLSEIEQQIKENNSVLASISGRHYAMDRSKNWNKTERVLKAFVKQADTTVFKSATEYVKNQYESVSDENIVPAISEEYATTSGLVERDFLVNLNFRYYGTRQLCHLLVGSGELYEHSSKLTPDNLSLYAMTDDPRMFLSGVFFR</sequence>
<keyword evidence="9" id="KW-0413">Isomerase</keyword>
<evidence type="ECO:0000256" key="2">
    <source>
        <dbReference type="ARBA" id="ARBA00001936"/>
    </source>
</evidence>
<dbReference type="AlphaFoldDB" id="A0A328PV96"/>
<dbReference type="RefSeq" id="WP_112665044.1">
    <property type="nucleotide sequence ID" value="NZ_QKVO01000001.1"/>
</dbReference>
<dbReference type="EC" id="5.4.2.12" evidence="5"/>
<reference evidence="12" key="1">
    <citation type="submission" date="2018-06" db="EMBL/GenBank/DDBJ databases">
        <authorList>
            <person name="Martinez Ocampo F."/>
            <person name="Quiroz Castaneda R.E."/>
            <person name="Rojas Lopez X."/>
        </authorList>
    </citation>
    <scope>NUCLEOTIDE SEQUENCE [LARGE SCALE GENOMIC DNA]</scope>
    <source>
        <strain evidence="12">INIFAP02</strain>
    </source>
</reference>
<dbReference type="InterPro" id="IPR036646">
    <property type="entry name" value="PGAM_B_sf"/>
</dbReference>
<evidence type="ECO:0000256" key="1">
    <source>
        <dbReference type="ARBA" id="ARBA00000370"/>
    </source>
</evidence>
<dbReference type="Pfam" id="PF06415">
    <property type="entry name" value="iPGM_N"/>
    <property type="match status" value="1"/>
</dbReference>
<dbReference type="OrthoDB" id="401884at2"/>
<evidence type="ECO:0000256" key="3">
    <source>
        <dbReference type="ARBA" id="ARBA00004798"/>
    </source>
</evidence>
<feature type="domain" description="BPG-independent PGAM N-terminal" evidence="10">
    <location>
        <begin position="25"/>
        <end position="236"/>
    </location>
</feature>
<evidence type="ECO:0000256" key="4">
    <source>
        <dbReference type="ARBA" id="ARBA00008819"/>
    </source>
</evidence>
<dbReference type="GO" id="GO:0030145">
    <property type="term" value="F:manganese ion binding"/>
    <property type="evidence" value="ECO:0007669"/>
    <property type="project" value="InterPro"/>
</dbReference>
<dbReference type="GO" id="GO:0006007">
    <property type="term" value="P:glucose catabolic process"/>
    <property type="evidence" value="ECO:0007669"/>
    <property type="project" value="InterPro"/>
</dbReference>